<dbReference type="AlphaFoldDB" id="A0A8J4B5M3"/>
<dbReference type="InterPro" id="IPR024862">
    <property type="entry name" value="TRPV"/>
</dbReference>
<dbReference type="GO" id="GO:0098703">
    <property type="term" value="P:calcium ion import across plasma membrane"/>
    <property type="evidence" value="ECO:0007669"/>
    <property type="project" value="TreeGrafter"/>
</dbReference>
<evidence type="ECO:0000256" key="1">
    <source>
        <dbReference type="ARBA" id="ARBA00022737"/>
    </source>
</evidence>
<reference evidence="4" key="1">
    <citation type="journal article" date="2021" name="Proc. Natl. Acad. Sci. U.S.A.">
        <title>Three genomes in the algal genus Volvox reveal the fate of a haploid sex-determining region after a transition to homothallism.</title>
        <authorList>
            <person name="Yamamoto K."/>
            <person name="Hamaji T."/>
            <person name="Kawai-Toyooka H."/>
            <person name="Matsuzaki R."/>
            <person name="Takahashi F."/>
            <person name="Nishimura Y."/>
            <person name="Kawachi M."/>
            <person name="Noguchi H."/>
            <person name="Minakuchi Y."/>
            <person name="Umen J.G."/>
            <person name="Toyoda A."/>
            <person name="Nozaki H."/>
        </authorList>
    </citation>
    <scope>NUCLEOTIDE SEQUENCE</scope>
    <source>
        <strain evidence="4">NIES-3780</strain>
    </source>
</reference>
<name>A0A8J4B5M3_9CHLO</name>
<feature type="coiled-coil region" evidence="2">
    <location>
        <begin position="115"/>
        <end position="153"/>
    </location>
</feature>
<keyword evidence="5" id="KW-1185">Reference proteome</keyword>
<evidence type="ECO:0008006" key="6">
    <source>
        <dbReference type="Google" id="ProtNLM"/>
    </source>
</evidence>
<accession>A0A8J4B5M3</accession>
<dbReference type="PANTHER" id="PTHR10582">
    <property type="entry name" value="TRANSIENT RECEPTOR POTENTIAL ION CHANNEL PROTEIN"/>
    <property type="match status" value="1"/>
</dbReference>
<evidence type="ECO:0000256" key="2">
    <source>
        <dbReference type="SAM" id="Coils"/>
    </source>
</evidence>
<evidence type="ECO:0000313" key="5">
    <source>
        <dbReference type="Proteomes" id="UP000747399"/>
    </source>
</evidence>
<keyword evidence="1" id="KW-0677">Repeat</keyword>
<sequence>MTVGGFTTDVGGEARYVWYLHAMLISFSFMVSIILLNLLIAVMSDTYVVVKQHAKSEWMLLKARLVLEIDSNMPDSFFADRRRSAPRWLHVVNIKRTSSPAHASLLDTIRGTVVRQALNTDLTDTKQEIKNQISELTQQVETLQRDIGRLVDAMGAMPDRIESRTPYQQSTSAVTGASARMGSMRGVGAAAGTQAALDAATGGDAEESDGY</sequence>
<comment type="caution">
    <text evidence="4">The sequence shown here is derived from an EMBL/GenBank/DDBJ whole genome shotgun (WGS) entry which is preliminary data.</text>
</comment>
<dbReference type="Proteomes" id="UP000747399">
    <property type="component" value="Unassembled WGS sequence"/>
</dbReference>
<keyword evidence="3" id="KW-0472">Membrane</keyword>
<protein>
    <recommendedName>
        <fullName evidence="6">Ion transport domain-containing protein</fullName>
    </recommendedName>
</protein>
<evidence type="ECO:0000313" key="4">
    <source>
        <dbReference type="EMBL" id="GIL54585.1"/>
    </source>
</evidence>
<keyword evidence="3" id="KW-1133">Transmembrane helix</keyword>
<dbReference type="EMBL" id="BNCO01000019">
    <property type="protein sequence ID" value="GIL54585.1"/>
    <property type="molecule type" value="Genomic_DNA"/>
</dbReference>
<dbReference type="GO" id="GO:0005886">
    <property type="term" value="C:plasma membrane"/>
    <property type="evidence" value="ECO:0007669"/>
    <property type="project" value="TreeGrafter"/>
</dbReference>
<gene>
    <name evidence="4" type="ORF">Vafri_10331</name>
</gene>
<keyword evidence="3" id="KW-0812">Transmembrane</keyword>
<organism evidence="4 5">
    <name type="scientific">Volvox africanus</name>
    <dbReference type="NCBI Taxonomy" id="51714"/>
    <lineage>
        <taxon>Eukaryota</taxon>
        <taxon>Viridiplantae</taxon>
        <taxon>Chlorophyta</taxon>
        <taxon>core chlorophytes</taxon>
        <taxon>Chlorophyceae</taxon>
        <taxon>CS clade</taxon>
        <taxon>Chlamydomonadales</taxon>
        <taxon>Volvocaceae</taxon>
        <taxon>Volvox</taxon>
    </lineage>
</organism>
<evidence type="ECO:0000256" key="3">
    <source>
        <dbReference type="SAM" id="Phobius"/>
    </source>
</evidence>
<keyword evidence="2" id="KW-0175">Coiled coil</keyword>
<feature type="transmembrane region" description="Helical" evidence="3">
    <location>
        <begin position="16"/>
        <end position="42"/>
    </location>
</feature>
<proteinExistence type="predicted"/>
<dbReference type="GO" id="GO:0005216">
    <property type="term" value="F:monoatomic ion channel activity"/>
    <property type="evidence" value="ECO:0007669"/>
    <property type="project" value="InterPro"/>
</dbReference>
<dbReference type="PANTHER" id="PTHR10582:SF2">
    <property type="entry name" value="INACTIVE"/>
    <property type="match status" value="1"/>
</dbReference>